<sequence length="209" mass="22502">MSPVNAFRWLRLGCESAGTVPSGVSAIYRRPMRLTVPATGVALLLSLAAACSDGGSPKAQATYDLPARTVREGEQAAHVPPVSDGDTQFTLIGYTPALPEMVGSHADVRPNGVFVRVRLVAVNNGRTSTTLDLTRQRIVTAGGATVLPDYNARIVKRVPDKVEIGPTMRVEFDLWYDLPKNAKATALRLYGGITLMDMKDEQGVDLRLP</sequence>
<evidence type="ECO:0000313" key="2">
    <source>
        <dbReference type="Proteomes" id="UP000487268"/>
    </source>
</evidence>
<evidence type="ECO:0008006" key="3">
    <source>
        <dbReference type="Google" id="ProtNLM"/>
    </source>
</evidence>
<protein>
    <recommendedName>
        <fullName evidence="3">DUF4352 domain-containing protein</fullName>
    </recommendedName>
</protein>
<accession>A0A7K0BM49</accession>
<dbReference type="AlphaFoldDB" id="A0A7K0BM49"/>
<gene>
    <name evidence="1" type="ORF">ACRB68_02720</name>
</gene>
<dbReference type="EMBL" id="WEGH01000001">
    <property type="protein sequence ID" value="MQY02243.1"/>
    <property type="molecule type" value="Genomic_DNA"/>
</dbReference>
<dbReference type="Proteomes" id="UP000487268">
    <property type="component" value="Unassembled WGS sequence"/>
</dbReference>
<keyword evidence="2" id="KW-1185">Reference proteome</keyword>
<proteinExistence type="predicted"/>
<evidence type="ECO:0000313" key="1">
    <source>
        <dbReference type="EMBL" id="MQY02243.1"/>
    </source>
</evidence>
<reference evidence="1 2" key="1">
    <citation type="submission" date="2019-10" db="EMBL/GenBank/DDBJ databases">
        <title>Actinomadura rubteroloni sp. nov. and Actinomadura macrotermitis sp. nov., isolated from the gut of fungus growing-termite Macrotermes natalensis.</title>
        <authorList>
            <person name="Benndorf R."/>
            <person name="Martin K."/>
            <person name="Kuefner M."/>
            <person name="De Beer W."/>
            <person name="Kaster A.-K."/>
            <person name="Vollmers J."/>
            <person name="Poulsen M."/>
            <person name="Beemelmanns C."/>
        </authorList>
    </citation>
    <scope>NUCLEOTIDE SEQUENCE [LARGE SCALE GENOMIC DNA]</scope>
    <source>
        <strain evidence="1 2">RB68</strain>
    </source>
</reference>
<organism evidence="1 2">
    <name type="scientific">Actinomadura macrotermitis</name>
    <dbReference type="NCBI Taxonomy" id="2585200"/>
    <lineage>
        <taxon>Bacteria</taxon>
        <taxon>Bacillati</taxon>
        <taxon>Actinomycetota</taxon>
        <taxon>Actinomycetes</taxon>
        <taxon>Streptosporangiales</taxon>
        <taxon>Thermomonosporaceae</taxon>
        <taxon>Actinomadura</taxon>
    </lineage>
</organism>
<name>A0A7K0BM49_9ACTN</name>
<comment type="caution">
    <text evidence="1">The sequence shown here is derived from an EMBL/GenBank/DDBJ whole genome shotgun (WGS) entry which is preliminary data.</text>
</comment>